<dbReference type="NCBIfam" id="NF037979">
    <property type="entry name" value="Na_transp"/>
    <property type="match status" value="1"/>
</dbReference>
<comment type="similarity">
    <text evidence="2 10">Belongs to the sodium:neurotransmitter symporter (SNF) (TC 2.A.22) family.</text>
</comment>
<feature type="transmembrane region" description="Helical" evidence="12">
    <location>
        <begin position="373"/>
        <end position="394"/>
    </location>
</feature>
<dbReference type="OrthoDB" id="6581954at2759"/>
<dbReference type="AlphaFoldDB" id="A0A2T7Q051"/>
<keyword evidence="4 10" id="KW-0812">Transmembrane</keyword>
<dbReference type="GO" id="GO:0046872">
    <property type="term" value="F:metal ion binding"/>
    <property type="evidence" value="ECO:0007669"/>
    <property type="project" value="UniProtKB-KW"/>
</dbReference>
<feature type="binding site" evidence="8">
    <location>
        <position position="259"/>
    </location>
    <ligand>
        <name>Na(+)</name>
        <dbReference type="ChEBI" id="CHEBI:29101"/>
        <label>1</label>
    </ligand>
</feature>
<evidence type="ECO:0000256" key="8">
    <source>
        <dbReference type="PIRSR" id="PIRSR600175-1"/>
    </source>
</evidence>
<evidence type="ECO:0000256" key="7">
    <source>
        <dbReference type="ARBA" id="ARBA00023180"/>
    </source>
</evidence>
<keyword evidence="3 10" id="KW-0813">Transport</keyword>
<evidence type="ECO:0000313" key="14">
    <source>
        <dbReference type="Proteomes" id="UP000245119"/>
    </source>
</evidence>
<dbReference type="GO" id="GO:0089718">
    <property type="term" value="P:amino acid import across plasma membrane"/>
    <property type="evidence" value="ECO:0007669"/>
    <property type="project" value="TreeGrafter"/>
</dbReference>
<evidence type="ECO:0000256" key="11">
    <source>
        <dbReference type="SAM" id="MobiDB-lite"/>
    </source>
</evidence>
<keyword evidence="7" id="KW-0325">Glycoprotein</keyword>
<evidence type="ECO:0000256" key="9">
    <source>
        <dbReference type="PIRSR" id="PIRSR600175-2"/>
    </source>
</evidence>
<dbReference type="GO" id="GO:0005886">
    <property type="term" value="C:plasma membrane"/>
    <property type="evidence" value="ECO:0007669"/>
    <property type="project" value="TreeGrafter"/>
</dbReference>
<feature type="transmembrane region" description="Helical" evidence="12">
    <location>
        <begin position="456"/>
        <end position="476"/>
    </location>
</feature>
<gene>
    <name evidence="13" type="ORF">C0Q70_01675</name>
</gene>
<protein>
    <recommendedName>
        <fullName evidence="10">Transporter</fullName>
    </recommendedName>
</protein>
<sequence>MSKTKETVETRAVWGRQLEFILTMVGYAVGLGNVWRFPYLCYKNGGGAFLVPYTLSLILLGIPVFGLEVSFGQFGGRGPISIWGINPSFKGVGYAAVISTVLVAIYYNVIIAWSLYYLVSSMTSVLPWSFCNDCRCILYNFMQNTTLEARKCKPTELLERVLNKTSSIAEAGELQTHLTVANLFGWALVLIVLSKGIQSLGKVVYFTALFPYVLLTILLVRVAMLDGALEGVAFYLTPDWSRLADANVWSDAAVQIFFSLSACQGGLIALSSYNKFNNNVLRDSLMVPIINCMTSFYAGFVVFSVLGYMAKIRGVGVGDVTKGGPGLAFVVYPEALSQMPISPLWAVLFFLMICMLGFSTAGGSYILDVVDGYVVGFPTLFVGLFELVCIAWVYGHKEFSKDVKAMIKRGPYKYFVVCWVFVSPLLLVGIIIFKAYQYVPLTANKETHFPWWSEMMAWGCALFPISFIPGWFYYYTCTGGLWKKIRELNMPLESWTSRRQLSQIDDSSRENGKSEREDDRKDGMQEVCNDGDNEGTKLPQIVIAQGLDGSPRPLNVRVTAQHYPNLAVLDNMTIAQQTPGNAAFDNPAYVAHGPDDVAQTRF</sequence>
<feature type="compositionally biased region" description="Basic and acidic residues" evidence="11">
    <location>
        <begin position="506"/>
        <end position="524"/>
    </location>
</feature>
<feature type="disulfide bond" evidence="9">
    <location>
        <begin position="131"/>
        <end position="136"/>
    </location>
</feature>
<evidence type="ECO:0000313" key="13">
    <source>
        <dbReference type="EMBL" id="PVD39048.1"/>
    </source>
</evidence>
<feature type="binding site" evidence="8">
    <location>
        <position position="356"/>
    </location>
    <ligand>
        <name>Na(+)</name>
        <dbReference type="ChEBI" id="CHEBI:29101"/>
        <label>1</label>
    </ligand>
</feature>
<dbReference type="PRINTS" id="PR00176">
    <property type="entry name" value="NANEUSMPORT"/>
</dbReference>
<dbReference type="GO" id="GO:0005283">
    <property type="term" value="F:amino acid:sodium symporter activity"/>
    <property type="evidence" value="ECO:0007669"/>
    <property type="project" value="TreeGrafter"/>
</dbReference>
<keyword evidence="6 12" id="KW-0472">Membrane</keyword>
<reference evidence="13 14" key="1">
    <citation type="submission" date="2018-04" db="EMBL/GenBank/DDBJ databases">
        <title>The genome of golden apple snail Pomacea canaliculata provides insight into stress tolerance and invasive adaptation.</title>
        <authorList>
            <person name="Liu C."/>
            <person name="Liu B."/>
            <person name="Ren Y."/>
            <person name="Zhang Y."/>
            <person name="Wang H."/>
            <person name="Li S."/>
            <person name="Jiang F."/>
            <person name="Yin L."/>
            <person name="Zhang G."/>
            <person name="Qian W."/>
            <person name="Fan W."/>
        </authorList>
    </citation>
    <scope>NUCLEOTIDE SEQUENCE [LARGE SCALE GENOMIC DNA]</scope>
    <source>
        <strain evidence="13">SZHN2017</strain>
        <tissue evidence="13">Muscle</tissue>
    </source>
</reference>
<dbReference type="PROSITE" id="PS00610">
    <property type="entry name" value="NA_NEUROTRAN_SYMP_1"/>
    <property type="match status" value="1"/>
</dbReference>
<dbReference type="PANTHER" id="PTHR11616:SF321">
    <property type="entry name" value="SODIUM-DEPENDENT NUTRIENT AMINO ACID TRANSPORTER 1-RELATED"/>
    <property type="match status" value="1"/>
</dbReference>
<feature type="binding site" evidence="8">
    <location>
        <position position="33"/>
    </location>
    <ligand>
        <name>Na(+)</name>
        <dbReference type="ChEBI" id="CHEBI:29101"/>
        <label>1</label>
    </ligand>
</feature>
<dbReference type="InterPro" id="IPR000175">
    <property type="entry name" value="Na/ntran_symport"/>
</dbReference>
<feature type="transmembrane region" description="Helical" evidence="12">
    <location>
        <begin position="285"/>
        <end position="306"/>
    </location>
</feature>
<feature type="transmembrane region" description="Helical" evidence="12">
    <location>
        <begin position="50"/>
        <end position="71"/>
    </location>
</feature>
<feature type="transmembrane region" description="Helical" evidence="12">
    <location>
        <begin position="205"/>
        <end position="224"/>
    </location>
</feature>
<name>A0A2T7Q051_POMCA</name>
<dbReference type="PANTHER" id="PTHR11616">
    <property type="entry name" value="SODIUM/CHLORIDE DEPENDENT TRANSPORTER"/>
    <property type="match status" value="1"/>
</dbReference>
<feature type="binding site" evidence="8">
    <location>
        <position position="29"/>
    </location>
    <ligand>
        <name>Na(+)</name>
        <dbReference type="ChEBI" id="CHEBI:29101"/>
        <label>1</label>
    </ligand>
</feature>
<evidence type="ECO:0000256" key="5">
    <source>
        <dbReference type="ARBA" id="ARBA00022989"/>
    </source>
</evidence>
<feature type="transmembrane region" description="Helical" evidence="12">
    <location>
        <begin position="344"/>
        <end position="367"/>
    </location>
</feature>
<evidence type="ECO:0000256" key="12">
    <source>
        <dbReference type="SAM" id="Phobius"/>
    </source>
</evidence>
<keyword evidence="8" id="KW-0915">Sodium</keyword>
<evidence type="ECO:0000256" key="1">
    <source>
        <dbReference type="ARBA" id="ARBA00004141"/>
    </source>
</evidence>
<dbReference type="EMBL" id="PZQS01000001">
    <property type="protein sequence ID" value="PVD39048.1"/>
    <property type="molecule type" value="Genomic_DNA"/>
</dbReference>
<feature type="transmembrane region" description="Helical" evidence="12">
    <location>
        <begin position="414"/>
        <end position="436"/>
    </location>
</feature>
<feature type="transmembrane region" description="Helical" evidence="12">
    <location>
        <begin position="20"/>
        <end position="38"/>
    </location>
</feature>
<keyword evidence="9" id="KW-1015">Disulfide bond</keyword>
<keyword evidence="14" id="KW-1185">Reference proteome</keyword>
<evidence type="ECO:0000256" key="3">
    <source>
        <dbReference type="ARBA" id="ARBA00022448"/>
    </source>
</evidence>
<organism evidence="13 14">
    <name type="scientific">Pomacea canaliculata</name>
    <name type="common">Golden apple snail</name>
    <dbReference type="NCBI Taxonomy" id="400727"/>
    <lineage>
        <taxon>Eukaryota</taxon>
        <taxon>Metazoa</taxon>
        <taxon>Spiralia</taxon>
        <taxon>Lophotrochozoa</taxon>
        <taxon>Mollusca</taxon>
        <taxon>Gastropoda</taxon>
        <taxon>Caenogastropoda</taxon>
        <taxon>Architaenioglossa</taxon>
        <taxon>Ampullarioidea</taxon>
        <taxon>Ampullariidae</taxon>
        <taxon>Pomacea</taxon>
    </lineage>
</organism>
<dbReference type="InterPro" id="IPR037272">
    <property type="entry name" value="SNS_sf"/>
</dbReference>
<feature type="binding site" evidence="8">
    <location>
        <position position="28"/>
    </location>
    <ligand>
        <name>Na(+)</name>
        <dbReference type="ChEBI" id="CHEBI:29101"/>
        <label>1</label>
    </ligand>
</feature>
<dbReference type="Proteomes" id="UP000245119">
    <property type="component" value="Linkage Group LG1"/>
</dbReference>
<accession>A0A2T7Q051</accession>
<feature type="transmembrane region" description="Helical" evidence="12">
    <location>
        <begin position="174"/>
        <end position="193"/>
    </location>
</feature>
<keyword evidence="8" id="KW-0479">Metal-binding</keyword>
<comment type="subcellular location">
    <subcellularLocation>
        <location evidence="1">Membrane</location>
        <topology evidence="1">Multi-pass membrane protein</topology>
    </subcellularLocation>
</comment>
<evidence type="ECO:0000256" key="2">
    <source>
        <dbReference type="ARBA" id="ARBA00006459"/>
    </source>
</evidence>
<evidence type="ECO:0000256" key="6">
    <source>
        <dbReference type="ARBA" id="ARBA00023136"/>
    </source>
</evidence>
<keyword evidence="10" id="KW-0769">Symport</keyword>
<evidence type="ECO:0000256" key="4">
    <source>
        <dbReference type="ARBA" id="ARBA00022692"/>
    </source>
</evidence>
<dbReference type="SUPFAM" id="SSF161070">
    <property type="entry name" value="SNF-like"/>
    <property type="match status" value="1"/>
</dbReference>
<proteinExistence type="inferred from homology"/>
<feature type="binding site" evidence="8">
    <location>
        <position position="291"/>
    </location>
    <ligand>
        <name>Na(+)</name>
        <dbReference type="ChEBI" id="CHEBI:29101"/>
        <label>1</label>
    </ligand>
</feature>
<dbReference type="PROSITE" id="PS50267">
    <property type="entry name" value="NA_NEUROTRAN_SYMP_3"/>
    <property type="match status" value="1"/>
</dbReference>
<comment type="caution">
    <text evidence="13">The sequence shown here is derived from an EMBL/GenBank/DDBJ whole genome shotgun (WGS) entry which is preliminary data.</text>
</comment>
<feature type="region of interest" description="Disordered" evidence="11">
    <location>
        <begin position="501"/>
        <end position="536"/>
    </location>
</feature>
<feature type="transmembrane region" description="Helical" evidence="12">
    <location>
        <begin position="92"/>
        <end position="119"/>
    </location>
</feature>
<dbReference type="Pfam" id="PF00209">
    <property type="entry name" value="SNF"/>
    <property type="match status" value="1"/>
</dbReference>
<feature type="binding site" evidence="8">
    <location>
        <position position="26"/>
    </location>
    <ligand>
        <name>Na(+)</name>
        <dbReference type="ChEBI" id="CHEBI:29101"/>
        <label>1</label>
    </ligand>
</feature>
<evidence type="ECO:0000256" key="10">
    <source>
        <dbReference type="RuleBase" id="RU003732"/>
    </source>
</evidence>
<keyword evidence="5 12" id="KW-1133">Transmembrane helix</keyword>